<gene>
    <name evidence="2" type="ORF">MGAL_10B074616</name>
</gene>
<dbReference type="EMBL" id="UYJE01008088">
    <property type="protein sequence ID" value="VDI60962.1"/>
    <property type="molecule type" value="Genomic_DNA"/>
</dbReference>
<comment type="caution">
    <text evidence="2">The sequence shown here is derived from an EMBL/GenBank/DDBJ whole genome shotgun (WGS) entry which is preliminary data.</text>
</comment>
<keyword evidence="3" id="KW-1185">Reference proteome</keyword>
<proteinExistence type="predicted"/>
<evidence type="ECO:0000256" key="1">
    <source>
        <dbReference type="SAM" id="SignalP"/>
    </source>
</evidence>
<evidence type="ECO:0000313" key="3">
    <source>
        <dbReference type="Proteomes" id="UP000596742"/>
    </source>
</evidence>
<organism evidence="2 3">
    <name type="scientific">Mytilus galloprovincialis</name>
    <name type="common">Mediterranean mussel</name>
    <dbReference type="NCBI Taxonomy" id="29158"/>
    <lineage>
        <taxon>Eukaryota</taxon>
        <taxon>Metazoa</taxon>
        <taxon>Spiralia</taxon>
        <taxon>Lophotrochozoa</taxon>
        <taxon>Mollusca</taxon>
        <taxon>Bivalvia</taxon>
        <taxon>Autobranchia</taxon>
        <taxon>Pteriomorphia</taxon>
        <taxon>Mytilida</taxon>
        <taxon>Mytiloidea</taxon>
        <taxon>Mytilidae</taxon>
        <taxon>Mytilinae</taxon>
        <taxon>Mytilus</taxon>
    </lineage>
</organism>
<dbReference type="SUPFAM" id="SSF50876">
    <property type="entry name" value="Avidin/streptavidin"/>
    <property type="match status" value="1"/>
</dbReference>
<dbReference type="Gene3D" id="2.40.128.30">
    <property type="entry name" value="Avidin-like"/>
    <property type="match status" value="1"/>
</dbReference>
<dbReference type="Proteomes" id="UP000596742">
    <property type="component" value="Unassembled WGS sequence"/>
</dbReference>
<feature type="chain" id="PRO_5032787343" evidence="1">
    <location>
        <begin position="19"/>
        <end position="140"/>
    </location>
</feature>
<reference evidence="2" key="1">
    <citation type="submission" date="2018-11" db="EMBL/GenBank/DDBJ databases">
        <authorList>
            <person name="Alioto T."/>
            <person name="Alioto T."/>
        </authorList>
    </citation>
    <scope>NUCLEOTIDE SEQUENCE</scope>
</reference>
<feature type="signal peptide" evidence="1">
    <location>
        <begin position="1"/>
        <end position="18"/>
    </location>
</feature>
<sequence length="140" mass="15789">MFRTVTTILLTIMAGSIAKEDVGIVDCWNPCSISGLWHSPHVATLWIHCNNDSSLKTAGTLTGKWFDKPWKSFQLTGRYTKVGRDVYLGFTAAYTDSVASLTGFYSDRDRKITTFWLMSVFALENWENTVIGQATFTKIF</sequence>
<name>A0A8B6G9T8_MYTGA</name>
<keyword evidence="1" id="KW-0732">Signal</keyword>
<accession>A0A8B6G9T8</accession>
<dbReference type="InterPro" id="IPR036896">
    <property type="entry name" value="Avidin-like_sf"/>
</dbReference>
<dbReference type="AlphaFoldDB" id="A0A8B6G9T8"/>
<protein>
    <submittedName>
        <fullName evidence="2">Uncharacterized protein</fullName>
    </submittedName>
</protein>
<evidence type="ECO:0000313" key="2">
    <source>
        <dbReference type="EMBL" id="VDI60962.1"/>
    </source>
</evidence>